<organism evidence="2 3">
    <name type="scientific">Acrobeloides nanus</name>
    <dbReference type="NCBI Taxonomy" id="290746"/>
    <lineage>
        <taxon>Eukaryota</taxon>
        <taxon>Metazoa</taxon>
        <taxon>Ecdysozoa</taxon>
        <taxon>Nematoda</taxon>
        <taxon>Chromadorea</taxon>
        <taxon>Rhabditida</taxon>
        <taxon>Tylenchina</taxon>
        <taxon>Cephalobomorpha</taxon>
        <taxon>Cephaloboidea</taxon>
        <taxon>Cephalobidae</taxon>
        <taxon>Acrobeloides</taxon>
    </lineage>
</organism>
<sequence length="165" mass="17925">MVPGSLTSASPMDDYCESDGDSDSGDSPENFVTDTTTEENEQHQTTDAVKTLKEALRVAAVQRQLSKKSKESSMPSRGVKQASNNNNNNNNTIAQQQLNALLPFMLQATTGSTPTNFFMNNSNPQEEQANAFQQLFSGGFPFNGLTLQQLLTTAALSQLAENQQK</sequence>
<keyword evidence="2" id="KW-1185">Reference proteome</keyword>
<evidence type="ECO:0000256" key="1">
    <source>
        <dbReference type="SAM" id="MobiDB-lite"/>
    </source>
</evidence>
<feature type="region of interest" description="Disordered" evidence="1">
    <location>
        <begin position="1"/>
        <end position="48"/>
    </location>
</feature>
<feature type="compositionally biased region" description="Acidic residues" evidence="1">
    <location>
        <begin position="14"/>
        <end position="26"/>
    </location>
</feature>
<protein>
    <submittedName>
        <fullName evidence="3">Uncharacterized protein</fullName>
    </submittedName>
</protein>
<proteinExistence type="predicted"/>
<dbReference type="AlphaFoldDB" id="A0A914DG17"/>
<accession>A0A914DG17</accession>
<reference evidence="3" key="1">
    <citation type="submission" date="2022-11" db="UniProtKB">
        <authorList>
            <consortium name="WormBaseParasite"/>
        </authorList>
    </citation>
    <scope>IDENTIFICATION</scope>
</reference>
<feature type="compositionally biased region" description="Polar residues" evidence="1">
    <location>
        <begin position="1"/>
        <end position="10"/>
    </location>
</feature>
<feature type="region of interest" description="Disordered" evidence="1">
    <location>
        <begin position="61"/>
        <end position="91"/>
    </location>
</feature>
<evidence type="ECO:0000313" key="2">
    <source>
        <dbReference type="Proteomes" id="UP000887540"/>
    </source>
</evidence>
<name>A0A914DG17_9BILA</name>
<dbReference type="WBParaSite" id="ACRNAN_scaffold2507.g8411.t2">
    <property type="protein sequence ID" value="ACRNAN_scaffold2507.g8411.t2"/>
    <property type="gene ID" value="ACRNAN_scaffold2507.g8411"/>
</dbReference>
<evidence type="ECO:0000313" key="3">
    <source>
        <dbReference type="WBParaSite" id="ACRNAN_scaffold2507.g8411.t2"/>
    </source>
</evidence>
<dbReference type="Proteomes" id="UP000887540">
    <property type="component" value="Unplaced"/>
</dbReference>